<accession>A0A7K7UVV2</accession>
<dbReference type="InterPro" id="IPR036941">
    <property type="entry name" value="Rcpt_L-dom_sf"/>
</dbReference>
<organism evidence="4 5">
    <name type="scientific">Eudromia elegans</name>
    <name type="common">Elegant crested-tinamou</name>
    <dbReference type="NCBI Taxonomy" id="8805"/>
    <lineage>
        <taxon>Eukaryota</taxon>
        <taxon>Metazoa</taxon>
        <taxon>Chordata</taxon>
        <taxon>Craniata</taxon>
        <taxon>Vertebrata</taxon>
        <taxon>Euteleostomi</taxon>
        <taxon>Archelosauria</taxon>
        <taxon>Archosauria</taxon>
        <taxon>Dinosauria</taxon>
        <taxon>Saurischia</taxon>
        <taxon>Theropoda</taxon>
        <taxon>Coelurosauria</taxon>
        <taxon>Aves</taxon>
        <taxon>Palaeognathae</taxon>
        <taxon>Tinamiformes</taxon>
        <taxon>Tinamidae</taxon>
        <taxon>Eudromia</taxon>
    </lineage>
</organism>
<dbReference type="InterPro" id="IPR000494">
    <property type="entry name" value="Rcpt_L-dom"/>
</dbReference>
<dbReference type="AlphaFoldDB" id="A0A7K7UVV2"/>
<dbReference type="CDD" id="cd00064">
    <property type="entry name" value="FU"/>
    <property type="match status" value="1"/>
</dbReference>
<dbReference type="EMBL" id="VZSX01000017">
    <property type="protein sequence ID" value="NXA33289.1"/>
    <property type="molecule type" value="Genomic_DNA"/>
</dbReference>
<feature type="non-terminal residue" evidence="4">
    <location>
        <position position="181"/>
    </location>
</feature>
<dbReference type="SUPFAM" id="SSF52058">
    <property type="entry name" value="L domain-like"/>
    <property type="match status" value="1"/>
</dbReference>
<evidence type="ECO:0000259" key="3">
    <source>
        <dbReference type="Pfam" id="PF01030"/>
    </source>
</evidence>
<name>A0A7K7UVV2_EUDEL</name>
<protein>
    <submittedName>
        <fullName evidence="4">EGFR factor</fullName>
    </submittedName>
</protein>
<evidence type="ECO:0000313" key="4">
    <source>
        <dbReference type="EMBL" id="NXA33289.1"/>
    </source>
</evidence>
<keyword evidence="2" id="KW-1015">Disulfide bond</keyword>
<feature type="domain" description="Receptor L-domain" evidence="3">
    <location>
        <begin position="28"/>
        <end position="139"/>
    </location>
</feature>
<dbReference type="OrthoDB" id="6219513at2759"/>
<gene>
    <name evidence="4" type="primary">Egfr_1</name>
    <name evidence="4" type="ORF">EUDELE_R00772</name>
</gene>
<keyword evidence="5" id="KW-1185">Reference proteome</keyword>
<proteinExistence type="predicted"/>
<dbReference type="FunFam" id="3.80.20.20:FF:000006">
    <property type="entry name" value="Receptor protein-tyrosine kinase"/>
    <property type="match status" value="1"/>
</dbReference>
<feature type="non-terminal residue" evidence="4">
    <location>
        <position position="1"/>
    </location>
</feature>
<evidence type="ECO:0000313" key="5">
    <source>
        <dbReference type="Proteomes" id="UP000533954"/>
    </source>
</evidence>
<dbReference type="InterPro" id="IPR006212">
    <property type="entry name" value="Furin_repeat"/>
</dbReference>
<evidence type="ECO:0000256" key="2">
    <source>
        <dbReference type="ARBA" id="ARBA00023157"/>
    </source>
</evidence>
<sequence length="181" mass="20504">VCQGTNNKLTQLGNVEDHFTSLQRMYNNCEVVLSNLEITYVEHNHDLSFLKTIQEVAGYVLIALNMVDVIPLENLQIIRGNVLYDNSYALAVLSNYHMNKTQGLRELPMRQLSEILNGGVKISNNPKLCNMDTVQWNDIIDTSRNPPTVLDFARNLSSCPKCHPNCTEKYCWGPGEENCQT</sequence>
<keyword evidence="1" id="KW-0732">Signal</keyword>
<dbReference type="Pfam" id="PF01030">
    <property type="entry name" value="Recep_L_domain"/>
    <property type="match status" value="1"/>
</dbReference>
<evidence type="ECO:0000256" key="1">
    <source>
        <dbReference type="ARBA" id="ARBA00022729"/>
    </source>
</evidence>
<dbReference type="Proteomes" id="UP000533954">
    <property type="component" value="Unassembled WGS sequence"/>
</dbReference>
<comment type="caution">
    <text evidence="4">The sequence shown here is derived from an EMBL/GenBank/DDBJ whole genome shotgun (WGS) entry which is preliminary data.</text>
</comment>
<dbReference type="Gene3D" id="3.80.20.20">
    <property type="entry name" value="Receptor L-domain"/>
    <property type="match status" value="1"/>
</dbReference>
<reference evidence="4 5" key="1">
    <citation type="submission" date="2019-09" db="EMBL/GenBank/DDBJ databases">
        <title>Bird 10,000 Genomes (B10K) Project - Family phase.</title>
        <authorList>
            <person name="Zhang G."/>
        </authorList>
    </citation>
    <scope>NUCLEOTIDE SEQUENCE [LARGE SCALE GENOMIC DNA]</scope>
    <source>
        <strain evidence="4">B10K-LSUMZ-16893</strain>
    </source>
</reference>